<dbReference type="PROSITE" id="PS51831">
    <property type="entry name" value="HD"/>
    <property type="match status" value="1"/>
</dbReference>
<dbReference type="Gene3D" id="3.10.20.30">
    <property type="match status" value="1"/>
</dbReference>
<dbReference type="SMART" id="SM00471">
    <property type="entry name" value="HDc"/>
    <property type="match status" value="1"/>
</dbReference>
<dbReference type="OrthoDB" id="9805041at2"/>
<dbReference type="SMART" id="SM00954">
    <property type="entry name" value="RelA_SpoT"/>
    <property type="match status" value="1"/>
</dbReference>
<evidence type="ECO:0000313" key="5">
    <source>
        <dbReference type="EMBL" id="QBK04547.1"/>
    </source>
</evidence>
<dbReference type="GO" id="GO:0005886">
    <property type="term" value="C:plasma membrane"/>
    <property type="evidence" value="ECO:0007669"/>
    <property type="project" value="TreeGrafter"/>
</dbReference>
<feature type="domain" description="HD" evidence="3">
    <location>
        <begin position="89"/>
        <end position="188"/>
    </location>
</feature>
<dbReference type="Pfam" id="PF02824">
    <property type="entry name" value="TGS"/>
    <property type="match status" value="1"/>
</dbReference>
<dbReference type="InterPro" id="IPR012676">
    <property type="entry name" value="TGS-like"/>
</dbReference>
<dbReference type="FunFam" id="3.30.460.10:FF:000001">
    <property type="entry name" value="GTP pyrophosphokinase RelA"/>
    <property type="match status" value="1"/>
</dbReference>
<dbReference type="Pfam" id="PF13328">
    <property type="entry name" value="HD_4"/>
    <property type="match status" value="1"/>
</dbReference>
<dbReference type="SUPFAM" id="SSF81301">
    <property type="entry name" value="Nucleotidyltransferase"/>
    <property type="match status" value="1"/>
</dbReference>
<dbReference type="CDD" id="cd01668">
    <property type="entry name" value="TGS_RSH"/>
    <property type="match status" value="1"/>
</dbReference>
<dbReference type="Gene3D" id="3.30.460.10">
    <property type="entry name" value="Beta Polymerase, domain 2"/>
    <property type="match status" value="1"/>
</dbReference>
<dbReference type="FunFam" id="1.10.3210.10:FF:000001">
    <property type="entry name" value="GTP pyrophosphokinase RelA"/>
    <property type="match status" value="1"/>
</dbReference>
<name>A0A4P6UKB0_9BURK</name>
<dbReference type="GO" id="GO:0008893">
    <property type="term" value="F:guanosine-3',5'-bis(diphosphate) 3'-diphosphatase activity"/>
    <property type="evidence" value="ECO:0007669"/>
    <property type="project" value="TreeGrafter"/>
</dbReference>
<evidence type="ECO:0000256" key="1">
    <source>
        <dbReference type="RuleBase" id="RU003847"/>
    </source>
</evidence>
<dbReference type="GO" id="GO:0042594">
    <property type="term" value="P:response to starvation"/>
    <property type="evidence" value="ECO:0007669"/>
    <property type="project" value="TreeGrafter"/>
</dbReference>
<keyword evidence="5" id="KW-0378">Hydrolase</keyword>
<dbReference type="InterPro" id="IPR012675">
    <property type="entry name" value="Beta-grasp_dom_sf"/>
</dbReference>
<organism evidence="5 6">
    <name type="scientific">Hylemonella gracilis</name>
    <dbReference type="NCBI Taxonomy" id="80880"/>
    <lineage>
        <taxon>Bacteria</taxon>
        <taxon>Pseudomonadati</taxon>
        <taxon>Pseudomonadota</taxon>
        <taxon>Betaproteobacteria</taxon>
        <taxon>Burkholderiales</taxon>
        <taxon>Comamonadaceae</taxon>
        <taxon>Hylemonella</taxon>
    </lineage>
</organism>
<dbReference type="InterPro" id="IPR004811">
    <property type="entry name" value="RelA/Spo_fam"/>
</dbReference>
<dbReference type="GO" id="GO:0015949">
    <property type="term" value="P:nucleobase-containing small molecule interconversion"/>
    <property type="evidence" value="ECO:0007669"/>
    <property type="project" value="UniProtKB-ARBA"/>
</dbReference>
<dbReference type="PROSITE" id="PS51671">
    <property type="entry name" value="ACT"/>
    <property type="match status" value="1"/>
</dbReference>
<gene>
    <name evidence="5" type="ORF">DW355_06870</name>
</gene>
<dbReference type="CDD" id="cd04876">
    <property type="entry name" value="ACT_RelA-SpoT"/>
    <property type="match status" value="1"/>
</dbReference>
<dbReference type="GO" id="GO:0008728">
    <property type="term" value="F:GTP diphosphokinase activity"/>
    <property type="evidence" value="ECO:0007669"/>
    <property type="project" value="TreeGrafter"/>
</dbReference>
<dbReference type="InterPro" id="IPR006674">
    <property type="entry name" value="HD_domain"/>
</dbReference>
<comment type="similarity">
    <text evidence="1">Belongs to the relA/spoT family.</text>
</comment>
<dbReference type="PANTHER" id="PTHR21262">
    <property type="entry name" value="GUANOSINE-3',5'-BIS DIPHOSPHATE 3'-PYROPHOSPHOHYDROLASE"/>
    <property type="match status" value="1"/>
</dbReference>
<dbReference type="PANTHER" id="PTHR21262:SF36">
    <property type="entry name" value="BIFUNCTIONAL (P)PPGPP SYNTHASE_HYDROLASE SPOT"/>
    <property type="match status" value="1"/>
</dbReference>
<evidence type="ECO:0000259" key="2">
    <source>
        <dbReference type="PROSITE" id="PS51671"/>
    </source>
</evidence>
<feature type="domain" description="TGS" evidence="4">
    <location>
        <begin position="428"/>
        <end position="491"/>
    </location>
</feature>
<protein>
    <submittedName>
        <fullName evidence="5">Bifunctional (P)ppGpp synthetase/guanosine-3',5'-bis(Diphosphate) 3'-pyrophosphohydrolase</fullName>
    </submittedName>
</protein>
<dbReference type="InterPro" id="IPR002912">
    <property type="entry name" value="ACT_dom"/>
</dbReference>
<dbReference type="FunFam" id="3.10.20.30:FF:000002">
    <property type="entry name" value="GTP pyrophosphokinase (RelA/SpoT)"/>
    <property type="match status" value="1"/>
</dbReference>
<evidence type="ECO:0000313" key="6">
    <source>
        <dbReference type="Proteomes" id="UP000292939"/>
    </source>
</evidence>
<dbReference type="SUPFAM" id="SSF81271">
    <property type="entry name" value="TGS-like"/>
    <property type="match status" value="1"/>
</dbReference>
<dbReference type="SUPFAM" id="SSF109604">
    <property type="entry name" value="HD-domain/PDEase-like"/>
    <property type="match status" value="1"/>
</dbReference>
<evidence type="ECO:0000259" key="3">
    <source>
        <dbReference type="PROSITE" id="PS51831"/>
    </source>
</evidence>
<dbReference type="InterPro" id="IPR033655">
    <property type="entry name" value="TGS_RelA/SpoT"/>
</dbReference>
<dbReference type="RefSeq" id="WP_131278757.1">
    <property type="nucleotide sequence ID" value="NZ_CP031395.1"/>
</dbReference>
<dbReference type="Pfam" id="PF04607">
    <property type="entry name" value="RelA_SpoT"/>
    <property type="match status" value="1"/>
</dbReference>
<dbReference type="CDD" id="cd05399">
    <property type="entry name" value="NT_Rel-Spo_like"/>
    <property type="match status" value="1"/>
</dbReference>
<dbReference type="Pfam" id="PF13291">
    <property type="entry name" value="ACT_4"/>
    <property type="match status" value="1"/>
</dbReference>
<dbReference type="Gene3D" id="1.10.3210.10">
    <property type="entry name" value="Hypothetical protein af1432"/>
    <property type="match status" value="1"/>
</dbReference>
<evidence type="ECO:0000259" key="4">
    <source>
        <dbReference type="PROSITE" id="PS51880"/>
    </source>
</evidence>
<dbReference type="Pfam" id="PF19296">
    <property type="entry name" value="RelA_AH_RIS"/>
    <property type="match status" value="1"/>
</dbReference>
<reference evidence="5 6" key="1">
    <citation type="submission" date="2018-07" db="EMBL/GenBank/DDBJ databases">
        <title>Exploring interactions and the metabolic potential of the ultra-small soil bacteria Hylemonella gracilis.</title>
        <authorList>
            <person name="Tyc O."/>
            <person name="Kulkarni P."/>
            <person name="Gawehns F."/>
            <person name="Hundscheid M."/>
            <person name="Zweers H."/>
            <person name="Garbeva P."/>
        </authorList>
    </citation>
    <scope>NUCLEOTIDE SEQUENCE [LARGE SCALE GENOMIC DNA]</scope>
    <source>
        <strain evidence="5 6">NS1</strain>
    </source>
</reference>
<dbReference type="AlphaFoldDB" id="A0A4P6UKB0"/>
<dbReference type="KEGG" id="hgr:DW355_06870"/>
<dbReference type="InterPro" id="IPR045865">
    <property type="entry name" value="ACT-like_dom_sf"/>
</dbReference>
<dbReference type="SUPFAM" id="SSF55021">
    <property type="entry name" value="ACT-like"/>
    <property type="match status" value="1"/>
</dbReference>
<accession>A0A4P6UKB0</accession>
<feature type="domain" description="ACT" evidence="2">
    <location>
        <begin position="697"/>
        <end position="772"/>
    </location>
</feature>
<dbReference type="NCBIfam" id="TIGR00691">
    <property type="entry name" value="spoT_relA"/>
    <property type="match status" value="1"/>
</dbReference>
<dbReference type="GO" id="GO:0015969">
    <property type="term" value="P:guanosine tetraphosphate metabolic process"/>
    <property type="evidence" value="ECO:0007669"/>
    <property type="project" value="InterPro"/>
</dbReference>
<dbReference type="InterPro" id="IPR003607">
    <property type="entry name" value="HD/PDEase_dom"/>
</dbReference>
<dbReference type="InterPro" id="IPR043519">
    <property type="entry name" value="NT_sf"/>
</dbReference>
<proteinExistence type="inferred from homology"/>
<dbReference type="Gene3D" id="3.30.70.260">
    <property type="match status" value="1"/>
</dbReference>
<comment type="function">
    <text evidence="1">In eubacteria ppGpp (guanosine 3'-diphosphate 5'-diphosphate) is a mediator of the stringent response that coordinates a variety of cellular activities in response to changes in nutritional abundance.</text>
</comment>
<dbReference type="Proteomes" id="UP000292939">
    <property type="component" value="Chromosome"/>
</dbReference>
<dbReference type="InterPro" id="IPR007685">
    <property type="entry name" value="RelA_SpoT"/>
</dbReference>
<dbReference type="PROSITE" id="PS51880">
    <property type="entry name" value="TGS"/>
    <property type="match status" value="1"/>
</dbReference>
<dbReference type="CDD" id="cd00077">
    <property type="entry name" value="HDc"/>
    <property type="match status" value="1"/>
</dbReference>
<dbReference type="EMBL" id="CP031395">
    <property type="protein sequence ID" value="QBK04547.1"/>
    <property type="molecule type" value="Genomic_DNA"/>
</dbReference>
<dbReference type="InterPro" id="IPR004095">
    <property type="entry name" value="TGS"/>
</dbReference>
<dbReference type="InterPro" id="IPR045600">
    <property type="entry name" value="RelA/SpoT_AH_RIS"/>
</dbReference>
<sequence>MPPTTVAPPAPATAAGLGGLPAGLSSSAADPTVAQTVNAAAANAAAASFANLTAKLDYLSPADLEQVRQAYRFADEAHLGQLRNSGEPYITHPIAVAGLCAEWKLDAQALMAALLHDAIEDCGVTKPELIERFGAPVAELVDGLTKLDKLQFSTREENQAESFRKMLLAMARDVRVILIKLADRSHNMRTLDDVPRAKWARISSETLEIYAPIAYRLGLNQTYRELQELSFSHLRPWRHAVLAKALERARSRRRDLIGKVQKEVEIAFEGAHIPVRLAGREKTLYSIYKKMDEKHLSFAQISDMYGFRVIVPNLTDCYTALGVLHQLYKPVPGRFKDLIAIPKANGYQSLHTMLVGPSAVHVEFQIRTEAMHVVAESGVAAHWLYKANEPDSPIAARLGAQWLQSLLDIQNETRDAAEFLDHVKVDLFPESVYVFTPKSKIISLPRGATVVDFAYAIHSDVGDRAVAARINGEQVPLRTELQSGDAVEIVTATVPAPNPAWLSFVRTGRARSKIRHHLKTLAQADSEKLGEKLLLQALRAEGVERFPADDEAGSTALWSKLLHFTGNRSRAELLEDIGLGKRVADIVAKRLAILIAEGMEGAKIRPDAIRVSQEQFLRRQERQAPITVDGSESASVRYAPCCRPIPGDAIVGYLGRGEGLVVHTADCATARKLLNKDSDRFIGVEWSDEPTRPFQTAIVVTLNNGKGVLARVASALAGAEADIVHIDMGQEGPQEVTDLRFIIAVRDRVHLAAALRALKRTPAVLRARRASSS</sequence>